<accession>A0A7E4VAV2</accession>
<dbReference type="AlphaFoldDB" id="A0A7E4VAV2"/>
<proteinExistence type="predicted"/>
<reference evidence="3" key="2">
    <citation type="submission" date="2020-10" db="UniProtKB">
        <authorList>
            <consortium name="WormBaseParasite"/>
        </authorList>
    </citation>
    <scope>IDENTIFICATION</scope>
</reference>
<dbReference type="WBParaSite" id="Pan_g18635.t1">
    <property type="protein sequence ID" value="Pan_g18635.t1"/>
    <property type="gene ID" value="Pan_g18635"/>
</dbReference>
<evidence type="ECO:0000313" key="3">
    <source>
        <dbReference type="WBParaSite" id="Pan_g18635.t1"/>
    </source>
</evidence>
<feature type="domain" description="DUF7636" evidence="1">
    <location>
        <begin position="9"/>
        <end position="94"/>
    </location>
</feature>
<name>A0A7E4VAV2_PANRE</name>
<dbReference type="InterPro" id="IPR056053">
    <property type="entry name" value="DUF7636"/>
</dbReference>
<sequence length="102" mass="11977">MQSFEHYINDALMRNLCHLTGCFHIAWRVPDVMTAHNRQHDDYRIRVILWPKGSLNAVQRLRSLLSINAPISRNEKPADLAFLMKHHTTVKMNKLLQARVYV</sequence>
<keyword evidence="2" id="KW-1185">Reference proteome</keyword>
<protein>
    <recommendedName>
        <fullName evidence="1">DUF7636 domain-containing protein</fullName>
    </recommendedName>
</protein>
<evidence type="ECO:0000313" key="2">
    <source>
        <dbReference type="Proteomes" id="UP000492821"/>
    </source>
</evidence>
<evidence type="ECO:0000259" key="1">
    <source>
        <dbReference type="Pfam" id="PF24642"/>
    </source>
</evidence>
<dbReference type="Proteomes" id="UP000492821">
    <property type="component" value="Unassembled WGS sequence"/>
</dbReference>
<organism evidence="2 3">
    <name type="scientific">Panagrellus redivivus</name>
    <name type="common">Microworm</name>
    <dbReference type="NCBI Taxonomy" id="6233"/>
    <lineage>
        <taxon>Eukaryota</taxon>
        <taxon>Metazoa</taxon>
        <taxon>Ecdysozoa</taxon>
        <taxon>Nematoda</taxon>
        <taxon>Chromadorea</taxon>
        <taxon>Rhabditida</taxon>
        <taxon>Tylenchina</taxon>
        <taxon>Panagrolaimomorpha</taxon>
        <taxon>Panagrolaimoidea</taxon>
        <taxon>Panagrolaimidae</taxon>
        <taxon>Panagrellus</taxon>
    </lineage>
</organism>
<reference evidence="2" key="1">
    <citation type="journal article" date="2013" name="Genetics">
        <title>The draft genome and transcriptome of Panagrellus redivivus are shaped by the harsh demands of a free-living lifestyle.</title>
        <authorList>
            <person name="Srinivasan J."/>
            <person name="Dillman A.R."/>
            <person name="Macchietto M.G."/>
            <person name="Heikkinen L."/>
            <person name="Lakso M."/>
            <person name="Fracchia K.M."/>
            <person name="Antoshechkin I."/>
            <person name="Mortazavi A."/>
            <person name="Wong G."/>
            <person name="Sternberg P.W."/>
        </authorList>
    </citation>
    <scope>NUCLEOTIDE SEQUENCE [LARGE SCALE GENOMIC DNA]</scope>
    <source>
        <strain evidence="2">MT8872</strain>
    </source>
</reference>
<dbReference type="Pfam" id="PF24642">
    <property type="entry name" value="DUF7636"/>
    <property type="match status" value="1"/>
</dbReference>